<comment type="caution">
    <text evidence="2">The sequence shown here is derived from an EMBL/GenBank/DDBJ whole genome shotgun (WGS) entry which is preliminary data.</text>
</comment>
<keyword evidence="1" id="KW-0732">Signal</keyword>
<proteinExistence type="predicted"/>
<sequence length="255" mass="28844">MTHLLRTPLFLLCCLCALISFSSGANNTVQVVTEISPPNQILINDNIGGSSTDIVRHVLSEAKVDADINIYPWARAFHLAKKQTNTLIYSMAKTPEREPLFHWLGKVAHFHLGFVSLSSSKHINIKQLDDARAYRIAAQRDDISALFFAKRGFTVLQTTDIKHSYRLLLSGKVDLIIDDPNYVDTMAQQFNLPATHLRFITTIDELSVYGYLAANKDLDATTVAKIKEAFATIEDTPWYQQKLRNPYNELKNFND</sequence>
<dbReference type="SUPFAM" id="SSF53850">
    <property type="entry name" value="Periplasmic binding protein-like II"/>
    <property type="match status" value="1"/>
</dbReference>
<keyword evidence="3" id="KW-1185">Reference proteome</keyword>
<evidence type="ECO:0000313" key="3">
    <source>
        <dbReference type="Proteomes" id="UP001447008"/>
    </source>
</evidence>
<dbReference type="Gene3D" id="3.40.190.10">
    <property type="entry name" value="Periplasmic binding protein-like II"/>
    <property type="match status" value="2"/>
</dbReference>
<dbReference type="Proteomes" id="UP001447008">
    <property type="component" value="Unassembled WGS sequence"/>
</dbReference>
<reference evidence="2 3" key="1">
    <citation type="submission" date="2024-03" db="EMBL/GenBank/DDBJ databases">
        <title>Pseudoalteromonas qingdaonensis sp. nov., isolated from the intestines of marine benthic organisms.</title>
        <authorList>
            <person name="Lin X."/>
            <person name="Fang S."/>
            <person name="Hu X."/>
        </authorList>
    </citation>
    <scope>NUCLEOTIDE SEQUENCE [LARGE SCALE GENOMIC DNA]</scope>
    <source>
        <strain evidence="2 3">YIC-827</strain>
    </source>
</reference>
<name>A0ABU9MZG5_9GAMM</name>
<gene>
    <name evidence="2" type="ORF">WCN91_05090</name>
</gene>
<dbReference type="RefSeq" id="WP_342676907.1">
    <property type="nucleotide sequence ID" value="NZ_JBCGCU010000004.1"/>
</dbReference>
<dbReference type="PANTHER" id="PTHR38834:SF3">
    <property type="entry name" value="SOLUTE-BINDING PROTEIN FAMILY 3_N-TERMINAL DOMAIN-CONTAINING PROTEIN"/>
    <property type="match status" value="1"/>
</dbReference>
<feature type="signal peptide" evidence="1">
    <location>
        <begin position="1"/>
        <end position="25"/>
    </location>
</feature>
<protein>
    <submittedName>
        <fullName evidence="2">Transporter substrate-binding domain-containing protein</fullName>
    </submittedName>
</protein>
<dbReference type="PANTHER" id="PTHR38834">
    <property type="entry name" value="PERIPLASMIC SUBSTRATE BINDING PROTEIN FAMILY 3"/>
    <property type="match status" value="1"/>
</dbReference>
<feature type="chain" id="PRO_5046002711" evidence="1">
    <location>
        <begin position="26"/>
        <end position="255"/>
    </location>
</feature>
<evidence type="ECO:0000256" key="1">
    <source>
        <dbReference type="SAM" id="SignalP"/>
    </source>
</evidence>
<evidence type="ECO:0000313" key="2">
    <source>
        <dbReference type="EMBL" id="MEM0514803.1"/>
    </source>
</evidence>
<organism evidence="2 3">
    <name type="scientific">Pseudoalteromonas qingdaonensis</name>
    <dbReference type="NCBI Taxonomy" id="3131913"/>
    <lineage>
        <taxon>Bacteria</taxon>
        <taxon>Pseudomonadati</taxon>
        <taxon>Pseudomonadota</taxon>
        <taxon>Gammaproteobacteria</taxon>
        <taxon>Alteromonadales</taxon>
        <taxon>Pseudoalteromonadaceae</taxon>
        <taxon>Pseudoalteromonas</taxon>
    </lineage>
</organism>
<dbReference type="EMBL" id="JBCGCU010000004">
    <property type="protein sequence ID" value="MEM0514803.1"/>
    <property type="molecule type" value="Genomic_DNA"/>
</dbReference>
<accession>A0ABU9MZG5</accession>